<dbReference type="InterPro" id="IPR032816">
    <property type="entry name" value="VTT_dom"/>
</dbReference>
<feature type="transmembrane region" description="Helical" evidence="7">
    <location>
        <begin position="72"/>
        <end position="93"/>
    </location>
</feature>
<name>A0AAE3R6J6_9BACT</name>
<organism evidence="9 10">
    <name type="scientific">Xanthocytophaga agilis</name>
    <dbReference type="NCBI Taxonomy" id="3048010"/>
    <lineage>
        <taxon>Bacteria</taxon>
        <taxon>Pseudomonadati</taxon>
        <taxon>Bacteroidota</taxon>
        <taxon>Cytophagia</taxon>
        <taxon>Cytophagales</taxon>
        <taxon>Rhodocytophagaceae</taxon>
        <taxon>Xanthocytophaga</taxon>
    </lineage>
</organism>
<dbReference type="InterPro" id="IPR058127">
    <property type="entry name" value="DedA"/>
</dbReference>
<dbReference type="RefSeq" id="WP_314516153.1">
    <property type="nucleotide sequence ID" value="NZ_JASJOU010000012.1"/>
</dbReference>
<evidence type="ECO:0000313" key="10">
    <source>
        <dbReference type="Proteomes" id="UP001232063"/>
    </source>
</evidence>
<dbReference type="AlphaFoldDB" id="A0AAE3R6J6"/>
<gene>
    <name evidence="9" type="ORF">QNI22_28620</name>
</gene>
<evidence type="ECO:0000256" key="3">
    <source>
        <dbReference type="ARBA" id="ARBA00022475"/>
    </source>
</evidence>
<comment type="subcellular location">
    <subcellularLocation>
        <location evidence="1 7">Cell membrane</location>
        <topology evidence="1 7">Multi-pass membrane protein</topology>
    </subcellularLocation>
</comment>
<keyword evidence="10" id="KW-1185">Reference proteome</keyword>
<evidence type="ECO:0000256" key="4">
    <source>
        <dbReference type="ARBA" id="ARBA00022692"/>
    </source>
</evidence>
<keyword evidence="3 7" id="KW-1003">Cell membrane</keyword>
<feature type="transmembrane region" description="Helical" evidence="7">
    <location>
        <begin position="156"/>
        <end position="179"/>
    </location>
</feature>
<evidence type="ECO:0000313" key="9">
    <source>
        <dbReference type="EMBL" id="MDJ1504659.1"/>
    </source>
</evidence>
<comment type="caution">
    <text evidence="9">The sequence shown here is derived from an EMBL/GenBank/DDBJ whole genome shotgun (WGS) entry which is preliminary data.</text>
</comment>
<evidence type="ECO:0000256" key="6">
    <source>
        <dbReference type="ARBA" id="ARBA00023136"/>
    </source>
</evidence>
<keyword evidence="5 7" id="KW-1133">Transmembrane helix</keyword>
<evidence type="ECO:0000256" key="7">
    <source>
        <dbReference type="RuleBase" id="RU367016"/>
    </source>
</evidence>
<feature type="transmembrane region" description="Helical" evidence="7">
    <location>
        <begin position="191"/>
        <end position="208"/>
    </location>
</feature>
<feature type="domain" description="VTT" evidence="8">
    <location>
        <begin position="49"/>
        <end position="176"/>
    </location>
</feature>
<proteinExistence type="inferred from homology"/>
<feature type="transmembrane region" description="Helical" evidence="7">
    <location>
        <begin position="45"/>
        <end position="65"/>
    </location>
</feature>
<accession>A0AAE3R6J6</accession>
<reference evidence="9" key="1">
    <citation type="submission" date="2023-05" db="EMBL/GenBank/DDBJ databases">
        <authorList>
            <person name="Zhang X."/>
        </authorList>
    </citation>
    <scope>NUCLEOTIDE SEQUENCE</scope>
    <source>
        <strain evidence="9">BD1B2-1</strain>
    </source>
</reference>
<keyword evidence="6 7" id="KW-0472">Membrane</keyword>
<comment type="similarity">
    <text evidence="2 7">Belongs to the DedA family.</text>
</comment>
<feature type="transmembrane region" description="Helical" evidence="7">
    <location>
        <begin position="21"/>
        <end position="39"/>
    </location>
</feature>
<dbReference type="PANTHER" id="PTHR30353:SF0">
    <property type="entry name" value="TRANSMEMBRANE PROTEIN"/>
    <property type="match status" value="1"/>
</dbReference>
<evidence type="ECO:0000256" key="2">
    <source>
        <dbReference type="ARBA" id="ARBA00010792"/>
    </source>
</evidence>
<dbReference type="Proteomes" id="UP001232063">
    <property type="component" value="Unassembled WGS sequence"/>
</dbReference>
<dbReference type="InterPro" id="IPR032818">
    <property type="entry name" value="DedA-like"/>
</dbReference>
<dbReference type="PANTHER" id="PTHR30353">
    <property type="entry name" value="INNER MEMBRANE PROTEIN DEDA-RELATED"/>
    <property type="match status" value="1"/>
</dbReference>
<protein>
    <submittedName>
        <fullName evidence="9">DedA family protein</fullName>
    </submittedName>
</protein>
<keyword evidence="4 7" id="KW-0812">Transmembrane</keyword>
<evidence type="ECO:0000259" key="8">
    <source>
        <dbReference type="Pfam" id="PF09335"/>
    </source>
</evidence>
<evidence type="ECO:0000256" key="1">
    <source>
        <dbReference type="ARBA" id="ARBA00004651"/>
    </source>
</evidence>
<dbReference type="Pfam" id="PF09335">
    <property type="entry name" value="VTT_dom"/>
    <property type="match status" value="1"/>
</dbReference>
<evidence type="ECO:0000256" key="5">
    <source>
        <dbReference type="ARBA" id="ARBA00022989"/>
    </source>
</evidence>
<feature type="transmembrane region" description="Helical" evidence="7">
    <location>
        <begin position="130"/>
        <end position="149"/>
    </location>
</feature>
<dbReference type="NCBIfam" id="NF008102">
    <property type="entry name" value="PRK10847.1"/>
    <property type="match status" value="1"/>
</dbReference>
<dbReference type="EMBL" id="JASJOU010000012">
    <property type="protein sequence ID" value="MDJ1504659.1"/>
    <property type="molecule type" value="Genomic_DNA"/>
</dbReference>
<dbReference type="GO" id="GO:0005886">
    <property type="term" value="C:plasma membrane"/>
    <property type="evidence" value="ECO:0007669"/>
    <property type="project" value="UniProtKB-SubCell"/>
</dbReference>
<sequence>MEIIKQLIDFILHIDKHLAELISDYGTLTYIILFVIIFVETGLVVMPFLPGDSLLFAAGAFAAFSNNKDLNIYYLLPLLFVAAFLGDTVNYIIGKYIGPKAFSGKIKFLKKEYLDQTQAFFDKHGGKSIIYARFVPIVRTFAPFVAGVGSMNYGKFISYNIIGGLIWVIGLTLAGYFFGGISIIKDNFEKVIILIILISILPPVIEYVRHRFVKKAA</sequence>